<dbReference type="SUPFAM" id="SSF51658">
    <property type="entry name" value="Xylose isomerase-like"/>
    <property type="match status" value="1"/>
</dbReference>
<evidence type="ECO:0000313" key="2">
    <source>
        <dbReference type="EMBL" id="SPC33688.1"/>
    </source>
</evidence>
<dbReference type="AlphaFoldDB" id="A0A2K5APU9"/>
<dbReference type="GeneID" id="41594587"/>
<dbReference type="GO" id="GO:0003906">
    <property type="term" value="F:DNA-(apurinic or apyrimidinic site) endonuclease activity"/>
    <property type="evidence" value="ECO:0007669"/>
    <property type="project" value="TreeGrafter"/>
</dbReference>
<dbReference type="Gene3D" id="3.20.20.150">
    <property type="entry name" value="Divalent-metal-dependent TIM barrel enzymes"/>
    <property type="match status" value="1"/>
</dbReference>
<dbReference type="RefSeq" id="WP_231911551.1">
    <property type="nucleotide sequence ID" value="NZ_LT981265.1"/>
</dbReference>
<dbReference type="InterPro" id="IPR013022">
    <property type="entry name" value="Xyl_isomerase-like_TIM-brl"/>
</dbReference>
<dbReference type="Proteomes" id="UP000236248">
    <property type="component" value="Chromosome NCAV"/>
</dbReference>
<dbReference type="GO" id="GO:0006284">
    <property type="term" value="P:base-excision repair"/>
    <property type="evidence" value="ECO:0007669"/>
    <property type="project" value="TreeGrafter"/>
</dbReference>
<sequence length="275" mass="31607">MRIYIGTQGLPATARGHGIEAGLRRLHELGLNALEVDFAHGIYLSMEESRDLGRLADELGIRLSIHAPYYINLCSEDEEVIRRSKHRILECVERGEVMHADTIAIHSAFYGKRSKEEAYAMVRAGYESIVDEMRSMGIKHVRLGAETMARRNQFGTLDEVLRLYKDLNGWVRPYVDFAHIFARNDGRIDYADVIDRLLNAGLEYINAHFTGLARKGYRYVDVHRPIGEPQFEPLALEIVRRRLDITIICESPLLELDCLRMRNILEFMSMELSLD</sequence>
<dbReference type="InterPro" id="IPR036237">
    <property type="entry name" value="Xyl_isomerase-like_sf"/>
</dbReference>
<name>A0A2K5APU9_9ARCH</name>
<keyword evidence="3" id="KW-1185">Reference proteome</keyword>
<dbReference type="GO" id="GO:0003677">
    <property type="term" value="F:DNA binding"/>
    <property type="evidence" value="ECO:0007669"/>
    <property type="project" value="InterPro"/>
</dbReference>
<evidence type="ECO:0000313" key="3">
    <source>
        <dbReference type="Proteomes" id="UP000236248"/>
    </source>
</evidence>
<dbReference type="Pfam" id="PF01261">
    <property type="entry name" value="AP_endonuc_2"/>
    <property type="match status" value="1"/>
</dbReference>
<dbReference type="InterPro" id="IPR001719">
    <property type="entry name" value="AP_endonuc_2"/>
</dbReference>
<evidence type="ECO:0000259" key="1">
    <source>
        <dbReference type="Pfam" id="PF01261"/>
    </source>
</evidence>
<dbReference type="PANTHER" id="PTHR21445:SF0">
    <property type="entry name" value="APURINIC-APYRIMIDINIC ENDONUCLEASE"/>
    <property type="match status" value="1"/>
</dbReference>
<protein>
    <submittedName>
        <fullName evidence="2">Endonuclease IV</fullName>
    </submittedName>
</protein>
<dbReference type="EMBL" id="LT981265">
    <property type="protein sequence ID" value="SPC33688.1"/>
    <property type="molecule type" value="Genomic_DNA"/>
</dbReference>
<proteinExistence type="predicted"/>
<organism evidence="2 3">
    <name type="scientific">Candidatus Nitrosocaldus cavascurensis</name>
    <dbReference type="NCBI Taxonomy" id="2058097"/>
    <lineage>
        <taxon>Archaea</taxon>
        <taxon>Nitrososphaerota</taxon>
        <taxon>Nitrososphaeria</taxon>
        <taxon>Candidatus Nitrosocaldales</taxon>
        <taxon>Candidatus Nitrosocaldaceae</taxon>
        <taxon>Candidatus Nitrosocaldus</taxon>
    </lineage>
</organism>
<accession>A0A2K5APU9</accession>
<keyword evidence="2" id="KW-0255">Endonuclease</keyword>
<keyword evidence="2" id="KW-0540">Nuclease</keyword>
<dbReference type="SMART" id="SM00518">
    <property type="entry name" value="AP2Ec"/>
    <property type="match status" value="1"/>
</dbReference>
<dbReference type="GO" id="GO:0008270">
    <property type="term" value="F:zinc ion binding"/>
    <property type="evidence" value="ECO:0007669"/>
    <property type="project" value="InterPro"/>
</dbReference>
<gene>
    <name evidence="2" type="ORF">NCAV_0495</name>
</gene>
<dbReference type="GO" id="GO:0008081">
    <property type="term" value="F:phosphoric diester hydrolase activity"/>
    <property type="evidence" value="ECO:0007669"/>
    <property type="project" value="TreeGrafter"/>
</dbReference>
<feature type="domain" description="Xylose isomerase-like TIM barrel" evidence="1">
    <location>
        <begin position="24"/>
        <end position="252"/>
    </location>
</feature>
<dbReference type="PANTHER" id="PTHR21445">
    <property type="entry name" value="ENDONUCLEASE IV ENDODEOXYRIBONUCLEASE IV"/>
    <property type="match status" value="1"/>
</dbReference>
<dbReference type="KEGG" id="ncv:NCAV_0495"/>
<keyword evidence="2" id="KW-0378">Hydrolase</keyword>
<reference evidence="3" key="1">
    <citation type="submission" date="2018-01" db="EMBL/GenBank/DDBJ databases">
        <authorList>
            <person name="Kerou L M."/>
        </authorList>
    </citation>
    <scope>NUCLEOTIDE SEQUENCE [LARGE SCALE GENOMIC DNA]</scope>
    <source>
        <strain evidence="3">SCU2</strain>
    </source>
</reference>